<evidence type="ECO:0000313" key="7">
    <source>
        <dbReference type="Proteomes" id="UP000824469"/>
    </source>
</evidence>
<sequence length="339" mass="37782">MGLIQMFLNLTFPPMALAFLAVALPPLTLMKMFGWLFHFLFSENMRGKVVVITGSSSGIGEQMAYEYAKRGAKLVLVATREERLKAVAHNARSLGAQNVLVIAADVSKHRDCKRFIDDTITHYGRLDHLVNNAGIAHSFLFEEATDPSHLPHLMDVTFWGAVYPTYYAIPHLKRVCGRIVVTASNAGWLPLPRMSIYNAAKAAVINFYDSLRIEVGPAVGITVATPGWIESEMTLGKFVDKQGEMQIDEDVRDAQVGPLPIEYAEECAKAIVNGACRGQRTASIPKWYNVLFFYRVLAPELLEWLSYLFYVRPVQQQPLSKTILDATGAKNILYPSSIQ</sequence>
<keyword evidence="5" id="KW-0472">Membrane</keyword>
<comment type="caution">
    <text evidence="6">The sequence shown here is derived from an EMBL/GenBank/DDBJ whole genome shotgun (WGS) entry which is preliminary data.</text>
</comment>
<evidence type="ECO:0000256" key="4">
    <source>
        <dbReference type="RuleBase" id="RU000363"/>
    </source>
</evidence>
<dbReference type="OMA" id="YKYAATK"/>
<dbReference type="NCBIfam" id="NF004825">
    <property type="entry name" value="PRK06181.1"/>
    <property type="match status" value="1"/>
</dbReference>
<dbReference type="GO" id="GO:0005829">
    <property type="term" value="C:cytosol"/>
    <property type="evidence" value="ECO:0007669"/>
    <property type="project" value="TreeGrafter"/>
</dbReference>
<keyword evidence="5" id="KW-1133">Transmembrane helix</keyword>
<accession>A0AA38L337</accession>
<dbReference type="PROSITE" id="PS00061">
    <property type="entry name" value="ADH_SHORT"/>
    <property type="match status" value="1"/>
</dbReference>
<dbReference type="PANTHER" id="PTHR43391">
    <property type="entry name" value="RETINOL DEHYDROGENASE-RELATED"/>
    <property type="match status" value="1"/>
</dbReference>
<evidence type="ECO:0000256" key="1">
    <source>
        <dbReference type="ARBA" id="ARBA00004606"/>
    </source>
</evidence>
<dbReference type="InterPro" id="IPR036291">
    <property type="entry name" value="NAD(P)-bd_dom_sf"/>
</dbReference>
<evidence type="ECO:0008006" key="8">
    <source>
        <dbReference type="Google" id="ProtNLM"/>
    </source>
</evidence>
<organism evidence="6 7">
    <name type="scientific">Taxus chinensis</name>
    <name type="common">Chinese yew</name>
    <name type="synonym">Taxus wallichiana var. chinensis</name>
    <dbReference type="NCBI Taxonomy" id="29808"/>
    <lineage>
        <taxon>Eukaryota</taxon>
        <taxon>Viridiplantae</taxon>
        <taxon>Streptophyta</taxon>
        <taxon>Embryophyta</taxon>
        <taxon>Tracheophyta</taxon>
        <taxon>Spermatophyta</taxon>
        <taxon>Pinopsida</taxon>
        <taxon>Pinidae</taxon>
        <taxon>Conifers II</taxon>
        <taxon>Cupressales</taxon>
        <taxon>Taxaceae</taxon>
        <taxon>Taxus</taxon>
    </lineage>
</organism>
<dbReference type="Pfam" id="PF00106">
    <property type="entry name" value="adh_short"/>
    <property type="match status" value="1"/>
</dbReference>
<dbReference type="AlphaFoldDB" id="A0AA38L337"/>
<comment type="similarity">
    <text evidence="2 4">Belongs to the short-chain dehydrogenases/reductases (SDR) family.</text>
</comment>
<keyword evidence="7" id="KW-1185">Reference proteome</keyword>
<dbReference type="GO" id="GO:0016491">
    <property type="term" value="F:oxidoreductase activity"/>
    <property type="evidence" value="ECO:0007669"/>
    <property type="project" value="UniProtKB-KW"/>
</dbReference>
<comment type="subcellular location">
    <subcellularLocation>
        <location evidence="1">Membrane</location>
        <topology evidence="1">Single-pass type II membrane protein</topology>
    </subcellularLocation>
</comment>
<dbReference type="InterPro" id="IPR002347">
    <property type="entry name" value="SDR_fam"/>
</dbReference>
<dbReference type="PANTHER" id="PTHR43391:SF89">
    <property type="entry name" value="11-BETA-HYDROXYSTEROID DEHYDROGENASE 1A-RELATED"/>
    <property type="match status" value="1"/>
</dbReference>
<dbReference type="InterPro" id="IPR020904">
    <property type="entry name" value="Sc_DH/Rdtase_CS"/>
</dbReference>
<dbReference type="Gene3D" id="3.40.50.720">
    <property type="entry name" value="NAD(P)-binding Rossmann-like Domain"/>
    <property type="match status" value="1"/>
</dbReference>
<evidence type="ECO:0000256" key="5">
    <source>
        <dbReference type="SAM" id="Phobius"/>
    </source>
</evidence>
<dbReference type="GO" id="GO:0016020">
    <property type="term" value="C:membrane"/>
    <property type="evidence" value="ECO:0007669"/>
    <property type="project" value="UniProtKB-SubCell"/>
</dbReference>
<keyword evidence="3" id="KW-0560">Oxidoreductase</keyword>
<evidence type="ECO:0000256" key="2">
    <source>
        <dbReference type="ARBA" id="ARBA00006484"/>
    </source>
</evidence>
<proteinExistence type="inferred from homology"/>
<dbReference type="EMBL" id="JAHRHJ020000007">
    <property type="protein sequence ID" value="KAH9308930.1"/>
    <property type="molecule type" value="Genomic_DNA"/>
</dbReference>
<evidence type="ECO:0000256" key="3">
    <source>
        <dbReference type="ARBA" id="ARBA00023002"/>
    </source>
</evidence>
<name>A0AA38L337_TAXCH</name>
<keyword evidence="5" id="KW-0812">Transmembrane</keyword>
<evidence type="ECO:0000313" key="6">
    <source>
        <dbReference type="EMBL" id="KAH9308930.1"/>
    </source>
</evidence>
<dbReference type="SUPFAM" id="SSF51735">
    <property type="entry name" value="NAD(P)-binding Rossmann-fold domains"/>
    <property type="match status" value="1"/>
</dbReference>
<protein>
    <recommendedName>
        <fullName evidence="8">11-beta-hydroxysteroid dehydrogenase</fullName>
    </recommendedName>
</protein>
<dbReference type="Proteomes" id="UP000824469">
    <property type="component" value="Unassembled WGS sequence"/>
</dbReference>
<dbReference type="PRINTS" id="PR00080">
    <property type="entry name" value="SDRFAMILY"/>
</dbReference>
<gene>
    <name evidence="6" type="ORF">KI387_036841</name>
</gene>
<feature type="transmembrane region" description="Helical" evidence="5">
    <location>
        <begin position="16"/>
        <end position="41"/>
    </location>
</feature>
<dbReference type="PRINTS" id="PR00081">
    <property type="entry name" value="GDHRDH"/>
</dbReference>
<reference evidence="6 7" key="1">
    <citation type="journal article" date="2021" name="Nat. Plants">
        <title>The Taxus genome provides insights into paclitaxel biosynthesis.</title>
        <authorList>
            <person name="Xiong X."/>
            <person name="Gou J."/>
            <person name="Liao Q."/>
            <person name="Li Y."/>
            <person name="Zhou Q."/>
            <person name="Bi G."/>
            <person name="Li C."/>
            <person name="Du R."/>
            <person name="Wang X."/>
            <person name="Sun T."/>
            <person name="Guo L."/>
            <person name="Liang H."/>
            <person name="Lu P."/>
            <person name="Wu Y."/>
            <person name="Zhang Z."/>
            <person name="Ro D.K."/>
            <person name="Shang Y."/>
            <person name="Huang S."/>
            <person name="Yan J."/>
        </authorList>
    </citation>
    <scope>NUCLEOTIDE SEQUENCE [LARGE SCALE GENOMIC DNA]</scope>
    <source>
        <strain evidence="6">Ta-2019</strain>
    </source>
</reference>